<protein>
    <submittedName>
        <fullName evidence="3">FxDxF family PEP-CTERM protein</fullName>
    </submittedName>
</protein>
<evidence type="ECO:0000259" key="2">
    <source>
        <dbReference type="Pfam" id="PF07589"/>
    </source>
</evidence>
<dbReference type="InterPro" id="IPR013424">
    <property type="entry name" value="Ice-binding_C"/>
</dbReference>
<proteinExistence type="predicted"/>
<organism evidence="3 4">
    <name type="scientific">Methylobacillus methanolivorans</name>
    <dbReference type="NCBI Taxonomy" id="1848927"/>
    <lineage>
        <taxon>Bacteria</taxon>
        <taxon>Pseudomonadati</taxon>
        <taxon>Pseudomonadota</taxon>
        <taxon>Betaproteobacteria</taxon>
        <taxon>Nitrosomonadales</taxon>
        <taxon>Methylophilaceae</taxon>
        <taxon>Methylobacillus</taxon>
    </lineage>
</organism>
<comment type="caution">
    <text evidence="3">The sequence shown here is derived from an EMBL/GenBank/DDBJ whole genome shotgun (WGS) entry which is preliminary data.</text>
</comment>
<sequence length="174" mass="17950">MKFIKTFLASVALIVAASSANAATGNFQGVGANNATDIIITEGVNLYNVGVNDVGVFNHVFNFTLPSLSDTDVTLNNIFLAFPYAVVLDIKDAKFSLWNTSGELASANAGETFSLAALAAGSYSLKVTGTTAGNFGGSYSFAVNVTPVPEPSSAAMLLIGFAALGAVARRRKTL</sequence>
<evidence type="ECO:0000313" key="3">
    <source>
        <dbReference type="EMBL" id="MFJ5446905.1"/>
    </source>
</evidence>
<name>A0ABW8GNF6_9PROT</name>
<dbReference type="NCBIfam" id="NF038126">
    <property type="entry name" value="PEP_CTERM_FxDxF"/>
    <property type="match status" value="1"/>
</dbReference>
<dbReference type="Proteomes" id="UP001617669">
    <property type="component" value="Unassembled WGS sequence"/>
</dbReference>
<keyword evidence="4" id="KW-1185">Reference proteome</keyword>
<dbReference type="EMBL" id="JBIWXY010000002">
    <property type="protein sequence ID" value="MFJ5446905.1"/>
    <property type="molecule type" value="Genomic_DNA"/>
</dbReference>
<feature type="domain" description="Ice-binding protein C-terminal" evidence="2">
    <location>
        <begin position="147"/>
        <end position="171"/>
    </location>
</feature>
<dbReference type="NCBIfam" id="TIGR02595">
    <property type="entry name" value="PEP_CTERM"/>
    <property type="match status" value="1"/>
</dbReference>
<reference evidence="3 4" key="1">
    <citation type="submission" date="2024-11" db="EMBL/GenBank/DDBJ databases">
        <authorList>
            <person name="Kaparullina E.N."/>
            <person name="Delegan Y.A."/>
            <person name="Doronina N.V."/>
        </authorList>
    </citation>
    <scope>NUCLEOTIDE SEQUENCE [LARGE SCALE GENOMIC DNA]</scope>
    <source>
        <strain evidence="3 4">7sh_L</strain>
    </source>
</reference>
<keyword evidence="1" id="KW-0732">Signal</keyword>
<gene>
    <name evidence="3" type="ORF">ACIKP9_11745</name>
</gene>
<feature type="chain" id="PRO_5046127592" evidence="1">
    <location>
        <begin position="23"/>
        <end position="174"/>
    </location>
</feature>
<evidence type="ECO:0000256" key="1">
    <source>
        <dbReference type="SAM" id="SignalP"/>
    </source>
</evidence>
<accession>A0ABW8GNF6</accession>
<dbReference type="RefSeq" id="WP_400883048.1">
    <property type="nucleotide sequence ID" value="NZ_JBIWXY010000002.1"/>
</dbReference>
<feature type="signal peptide" evidence="1">
    <location>
        <begin position="1"/>
        <end position="22"/>
    </location>
</feature>
<dbReference type="Pfam" id="PF07589">
    <property type="entry name" value="PEP-CTERM"/>
    <property type="match status" value="1"/>
</dbReference>
<evidence type="ECO:0000313" key="4">
    <source>
        <dbReference type="Proteomes" id="UP001617669"/>
    </source>
</evidence>